<dbReference type="EMBL" id="LSGP01000026">
    <property type="protein sequence ID" value="KYZ74954.1"/>
    <property type="molecule type" value="Genomic_DNA"/>
</dbReference>
<proteinExistence type="predicted"/>
<evidence type="ECO:0000313" key="2">
    <source>
        <dbReference type="EMBL" id="KYZ74954.1"/>
    </source>
</evidence>
<reference evidence="2 3" key="1">
    <citation type="submission" date="2016-02" db="EMBL/GenBank/DDBJ databases">
        <title>Anaerosporomusa subterraneum gen. nov., sp. nov., a spore-forming obligate anaerobe isolated from saprolite.</title>
        <authorList>
            <person name="Choi J.K."/>
            <person name="Shah M."/>
            <person name="Yee N."/>
        </authorList>
    </citation>
    <scope>NUCLEOTIDE SEQUENCE [LARGE SCALE GENOMIC DNA]</scope>
    <source>
        <strain evidence="2 3">RU4</strain>
    </source>
</reference>
<gene>
    <name evidence="2" type="ORF">AXX12_15350</name>
</gene>
<accession>A0A154BLV5</accession>
<organism evidence="2 3">
    <name type="scientific">Anaerosporomusa subterranea</name>
    <dbReference type="NCBI Taxonomy" id="1794912"/>
    <lineage>
        <taxon>Bacteria</taxon>
        <taxon>Bacillati</taxon>
        <taxon>Bacillota</taxon>
        <taxon>Negativicutes</taxon>
        <taxon>Acetonemataceae</taxon>
        <taxon>Anaerosporomusa</taxon>
    </lineage>
</organism>
<comment type="caution">
    <text evidence="2">The sequence shown here is derived from an EMBL/GenBank/DDBJ whole genome shotgun (WGS) entry which is preliminary data.</text>
</comment>
<dbReference type="SUPFAM" id="SSF109604">
    <property type="entry name" value="HD-domain/PDEase-like"/>
    <property type="match status" value="1"/>
</dbReference>
<feature type="domain" description="HD" evidence="1">
    <location>
        <begin position="3"/>
        <end position="37"/>
    </location>
</feature>
<dbReference type="InterPro" id="IPR006674">
    <property type="entry name" value="HD_domain"/>
</dbReference>
<dbReference type="AlphaFoldDB" id="A0A154BLV5"/>
<evidence type="ECO:0000313" key="3">
    <source>
        <dbReference type="Proteomes" id="UP000076268"/>
    </source>
</evidence>
<dbReference type="Pfam" id="PF01966">
    <property type="entry name" value="HD"/>
    <property type="match status" value="1"/>
</dbReference>
<dbReference type="OrthoDB" id="9801160at2"/>
<evidence type="ECO:0000259" key="1">
    <source>
        <dbReference type="Pfam" id="PF01966"/>
    </source>
</evidence>
<keyword evidence="3" id="KW-1185">Reference proteome</keyword>
<protein>
    <recommendedName>
        <fullName evidence="1">HD domain-containing protein</fullName>
    </recommendedName>
</protein>
<dbReference type="PANTHER" id="PTHR38659:SF2">
    <property type="entry name" value="HDIG DOMAIN PROTEIN"/>
    <property type="match status" value="1"/>
</dbReference>
<sequence>MKFKHSLTVEAVMQHFAQLFNEPDEDKWRVIVLLHDIDFEIYPARQGGGMRRTESAPIDDNAVLRKIYRQNI</sequence>
<dbReference type="RefSeq" id="WP_066245461.1">
    <property type="nucleotide sequence ID" value="NZ_LSGP01000026.1"/>
</dbReference>
<name>A0A154BLV5_ANASB</name>
<dbReference type="PANTHER" id="PTHR38659">
    <property type="entry name" value="METAL-DEPENDENT PHOSPHOHYDROLASE"/>
    <property type="match status" value="1"/>
</dbReference>
<dbReference type="Gene3D" id="1.10.3210.10">
    <property type="entry name" value="Hypothetical protein af1432"/>
    <property type="match status" value="1"/>
</dbReference>
<dbReference type="Proteomes" id="UP000076268">
    <property type="component" value="Unassembled WGS sequence"/>
</dbReference>